<organism evidence="1 2">
    <name type="scientific">Neotabrizicola shimadae</name>
    <dbReference type="NCBI Taxonomy" id="2807096"/>
    <lineage>
        <taxon>Bacteria</taxon>
        <taxon>Pseudomonadati</taxon>
        <taxon>Pseudomonadota</taxon>
        <taxon>Alphaproteobacteria</taxon>
        <taxon>Rhodobacterales</taxon>
        <taxon>Paracoccaceae</taxon>
        <taxon>Neotabrizicola</taxon>
    </lineage>
</organism>
<gene>
    <name evidence="1" type="ORF">JO391_07650</name>
</gene>
<keyword evidence="2" id="KW-1185">Reference proteome</keyword>
<dbReference type="InterPro" id="IPR036425">
    <property type="entry name" value="MoaB/Mog-like_dom_sf"/>
</dbReference>
<reference evidence="1" key="1">
    <citation type="submission" date="2021-02" db="EMBL/GenBank/DDBJ databases">
        <title>Rhodobacter shimadae sp. nov., an aerobic anoxygenic phototrophic bacterium isolated from a hot spring.</title>
        <authorList>
            <person name="Muramatsu S."/>
            <person name="Haruta S."/>
            <person name="Hirose S."/>
            <person name="Hanada S."/>
        </authorList>
    </citation>
    <scope>NUCLEOTIDE SEQUENCE</scope>
    <source>
        <strain evidence="1">N10</strain>
    </source>
</reference>
<accession>A0A8G0ZZQ1</accession>
<dbReference type="Proteomes" id="UP000826300">
    <property type="component" value="Chromosome"/>
</dbReference>
<dbReference type="KEGG" id="nsm:JO391_07650"/>
<dbReference type="AlphaFoldDB" id="A0A8G0ZZQ1"/>
<sequence length="333" mass="33661">MIFGEVPLDRALGAILAHSLPGAEGRLRKGRVLDTADLAALAAAGETRVTVARLEPGDLGEDAAAARLAAALVPDPVAAGLAVSAAFTGRVNLNAVGPGIVEVDPVRVHALNRVDPAITLATLAPFARVTAGALVGTVKIIAYAVAGAAVERACLGLAGALRVRPVVMGAAGLVLTEVPGQDPKLAAKGRRAVEGRLKVLGMRLAGVETVAHDEGAIAAALGRAPGEMVLVLTGSATSDLHDTAPEGVRRAGGRVERFGMPVDPGNLLFLGHLGARPVVGLPGCARSPALNGADWVLERLACGLEVTGEDIAAMGVGGLLKEIRVRPQPREPG</sequence>
<name>A0A8G0ZZQ1_9RHOB</name>
<evidence type="ECO:0000313" key="2">
    <source>
        <dbReference type="Proteomes" id="UP000826300"/>
    </source>
</evidence>
<protein>
    <submittedName>
        <fullName evidence="1">Molybdopterin-binding protein</fullName>
    </submittedName>
</protein>
<dbReference type="RefSeq" id="WP_220663858.1">
    <property type="nucleotide sequence ID" value="NZ_CP069370.1"/>
</dbReference>
<dbReference type="SUPFAM" id="SSF53218">
    <property type="entry name" value="Molybdenum cofactor biosynthesis proteins"/>
    <property type="match status" value="1"/>
</dbReference>
<dbReference type="EMBL" id="CP069370">
    <property type="protein sequence ID" value="QYZ71364.1"/>
    <property type="molecule type" value="Genomic_DNA"/>
</dbReference>
<proteinExistence type="predicted"/>
<evidence type="ECO:0000313" key="1">
    <source>
        <dbReference type="EMBL" id="QYZ71364.1"/>
    </source>
</evidence>
<dbReference type="Gene3D" id="3.40.980.10">
    <property type="entry name" value="MoaB/Mog-like domain"/>
    <property type="match status" value="1"/>
</dbReference>
<dbReference type="CDD" id="cd03522">
    <property type="entry name" value="MoeA_like"/>
    <property type="match status" value="1"/>
</dbReference>
<dbReference type="UniPathway" id="UPA00344"/>